<dbReference type="AlphaFoldDB" id="A0A2C6L8W3"/>
<dbReference type="RefSeq" id="XP_067925241.1">
    <property type="nucleotide sequence ID" value="XM_068062781.1"/>
</dbReference>
<proteinExistence type="predicted"/>
<dbReference type="GeneID" id="94425992"/>
<dbReference type="OrthoDB" id="328886at2759"/>
<dbReference type="Proteomes" id="UP000221165">
    <property type="component" value="Unassembled WGS sequence"/>
</dbReference>
<evidence type="ECO:0000313" key="4">
    <source>
        <dbReference type="Proteomes" id="UP000221165"/>
    </source>
</evidence>
<keyword evidence="2" id="KW-1133">Transmembrane helix</keyword>
<dbReference type="InterPro" id="IPR000884">
    <property type="entry name" value="TSP1_rpt"/>
</dbReference>
<evidence type="ECO:0000256" key="2">
    <source>
        <dbReference type="SAM" id="Phobius"/>
    </source>
</evidence>
<evidence type="ECO:0000256" key="1">
    <source>
        <dbReference type="SAM" id="MobiDB-lite"/>
    </source>
</evidence>
<sequence length="1036" mass="112593">MYNWCPEQDRLTIPNSKTPLFLSCRVVVEFFDYDGQRSSQQYMFNSALYERTAFTFTDPETYPEMKALGFWVHGPDEGENSNKIVIAFWSALCRRQSDVRICSAAKGCPISLTRPDSNAPSCLMLLYGAEVVMASEGDRVCSGETAWPHGEGACYHYEVPNPSIGDIDGWQTGDSKAHGYRPGSPAGVRYHGGRYGAVFVVRFRPEGTVEWATRVADDAFVDYEGGLANGLSGEKGDNTDGSGSQARYSVTYYTHSWQVVDGKPVLRPLCLTQLVKDDGQLGGSGGAVLNKKCTRCSSRPTSRVHPRSHEWASICTNSQGDNPGIFINDNLVVDSKLALKAEGIDVEPTGLYPIEQHAQIVPWDTQDWLVFWRTATHKGTTVRPWGNIQTGKLMIAKWNPTSRVLGPANAIAGGLSVLEYTEPRVSRLSQQTLLVAYSSSLRHSTTFTEVLVNEADFEASPAVSLQKILGNALTNPAFSTEWVSPVDGLVLWLTRASPGRASDNYVWLRPTAAYPGLTLQLLRAEKAVDRLASWQAETRCGSTCNAVQTTETTKTAHHTCLSPAPSVPARDRGDGDCQPLELASVLEGTFGAEPTDSDKANALSVSDGDIETAVEFAQIPSSFTANLKEPSDIWEIGIVFVVRPENWSSAPSVSCGVFDRQENLLGTRSGLLGRVPPPNTIQPANRTVSYWKWDNMRLFGVQAIQCSVSDTSSTTLVVAELEIMGKTAGACPSEGFFGISGCPSEEARPVFDVSVLDCQGVWSAWSACDTNCVSTRVFTKKREAQWGGRPCEMVQKRPCTDGPWCEAALEAGKNSALIDRRQACASSAGPWSSCLHCRRLRYNHITAEAAGPGVEACPDAVEMQFCNDTCRLQYDFEFTATSTFAPVITAAAVLVTFQRLSTTLVPLSWRRWFTMDHLATAAWVSALVAVLLFLILCIFCSFRPPPTRPPPKECLPEEAEPLPSTVRSMSRRATARVQSVVSKIAVLASSSPEATDGHAGRPSRVSATAEMSRRPPSCDGTASPVSIITSPAVAAL</sequence>
<evidence type="ECO:0000313" key="3">
    <source>
        <dbReference type="EMBL" id="PHJ23566.1"/>
    </source>
</evidence>
<reference evidence="3 4" key="1">
    <citation type="journal article" date="2017" name="Int. J. Parasitol.">
        <title>The genome of the protozoan parasite Cystoisospora suis and a reverse vaccinology approach to identify vaccine candidates.</title>
        <authorList>
            <person name="Palmieri N."/>
            <person name="Shrestha A."/>
            <person name="Ruttkowski B."/>
            <person name="Beck T."/>
            <person name="Vogl C."/>
            <person name="Tomley F."/>
            <person name="Blake D.P."/>
            <person name="Joachim A."/>
        </authorList>
    </citation>
    <scope>NUCLEOTIDE SEQUENCE [LARGE SCALE GENOMIC DNA]</scope>
    <source>
        <strain evidence="3 4">Wien I</strain>
    </source>
</reference>
<keyword evidence="2 3" id="KW-0812">Transmembrane</keyword>
<comment type="caution">
    <text evidence="3">The sequence shown here is derived from an EMBL/GenBank/DDBJ whole genome shotgun (WGS) entry which is preliminary data.</text>
</comment>
<keyword evidence="2" id="KW-0472">Membrane</keyword>
<name>A0A2C6L8W3_9APIC</name>
<organism evidence="3 4">
    <name type="scientific">Cystoisospora suis</name>
    <dbReference type="NCBI Taxonomy" id="483139"/>
    <lineage>
        <taxon>Eukaryota</taxon>
        <taxon>Sar</taxon>
        <taxon>Alveolata</taxon>
        <taxon>Apicomplexa</taxon>
        <taxon>Conoidasida</taxon>
        <taxon>Coccidia</taxon>
        <taxon>Eucoccidiorida</taxon>
        <taxon>Eimeriorina</taxon>
        <taxon>Sarcocystidae</taxon>
        <taxon>Cystoisospora</taxon>
    </lineage>
</organism>
<feature type="region of interest" description="Disordered" evidence="1">
    <location>
        <begin position="992"/>
        <end position="1023"/>
    </location>
</feature>
<accession>A0A2C6L8W3</accession>
<keyword evidence="4" id="KW-1185">Reference proteome</keyword>
<feature type="transmembrane region" description="Helical" evidence="2">
    <location>
        <begin position="918"/>
        <end position="942"/>
    </location>
</feature>
<dbReference type="PROSITE" id="PS50092">
    <property type="entry name" value="TSP1"/>
    <property type="match status" value="1"/>
</dbReference>
<dbReference type="VEuPathDB" id="ToxoDB:CSUI_002581"/>
<protein>
    <submittedName>
        <fullName evidence="3">Transmembrane protein</fullName>
    </submittedName>
</protein>
<dbReference type="EMBL" id="MIGC01001077">
    <property type="protein sequence ID" value="PHJ23566.1"/>
    <property type="molecule type" value="Genomic_DNA"/>
</dbReference>
<gene>
    <name evidence="3" type="ORF">CSUI_002581</name>
</gene>